<feature type="region of interest" description="Disordered" evidence="1">
    <location>
        <begin position="418"/>
        <end position="439"/>
    </location>
</feature>
<feature type="domain" description="eCIS core" evidence="2">
    <location>
        <begin position="4"/>
        <end position="69"/>
    </location>
</feature>
<sequence>MGSLPAPLRQGIQALSGLDLGGVRVHRGSPMPAALGAQAFAQGHDIHLAPGQDHHLAHEAWHVVQQAQGRVAPSLQMAGGWAVNQDQQLEQEADAMGARAAAWAAGPDRPSTSLAARLPTAAPASTVVQGKNLAQAKLATGYTDDGKRNAVSDGREVNLYVKEHATKAASRIAAIQQAATLNAAVGVAVDQYARNELRIADKNQKWTPSHQALNDKDLDKVDPFMFGVMVSFDDGGHDQRLELIFQHAKHWTGYVEAIYDSTNADTRAVPSMYDVGTEAALKDTSGLVGDHYRHLKFSNVHDKHDGNSPLPAPNILAETLGGAEHNLDAYTKLAGEGARWQCVRRHAANLHDDSLFYTAHATDANKVLAIDFKTLWITWAETFDKDYDIADNVVAAKLRDGQVRRKVKRNVIEVKPKQRAKTSLSAKDYNLDTGKSHGT</sequence>
<comment type="caution">
    <text evidence="3">The sequence shown here is derived from an EMBL/GenBank/DDBJ whole genome shotgun (WGS) entry which is preliminary data.</text>
</comment>
<protein>
    <recommendedName>
        <fullName evidence="2">eCIS core domain-containing protein</fullName>
    </recommendedName>
</protein>
<evidence type="ECO:0000259" key="2">
    <source>
        <dbReference type="Pfam" id="PF13699"/>
    </source>
</evidence>
<reference evidence="4" key="1">
    <citation type="submission" date="2019-03" db="EMBL/GenBank/DDBJ databases">
        <title>Aquabacterium pictum sp.nov., the first bacteriochlorophyll a-containing freshwater bacterium in the genus Aquabacterium of the class Betaproteobacteria.</title>
        <authorList>
            <person name="Hirose S."/>
            <person name="Tank M."/>
            <person name="Hara E."/>
            <person name="Tamaki H."/>
            <person name="Takaichi S."/>
            <person name="Haruta S."/>
            <person name="Hanada S."/>
        </authorList>
    </citation>
    <scope>NUCLEOTIDE SEQUENCE [LARGE SCALE GENOMIC DNA]</scope>
    <source>
        <strain evidence="4">W35</strain>
    </source>
</reference>
<keyword evidence="4" id="KW-1185">Reference proteome</keyword>
<dbReference type="AlphaFoldDB" id="A0A480AN69"/>
<proteinExistence type="predicted"/>
<evidence type="ECO:0000256" key="1">
    <source>
        <dbReference type="SAM" id="MobiDB-lite"/>
    </source>
</evidence>
<evidence type="ECO:0000313" key="3">
    <source>
        <dbReference type="EMBL" id="GCL63044.1"/>
    </source>
</evidence>
<dbReference type="Pfam" id="PF13699">
    <property type="entry name" value="eCIS_core"/>
    <property type="match status" value="1"/>
</dbReference>
<organism evidence="3 4">
    <name type="scientific">Pseudaquabacterium pictum</name>
    <dbReference type="NCBI Taxonomy" id="2315236"/>
    <lineage>
        <taxon>Bacteria</taxon>
        <taxon>Pseudomonadati</taxon>
        <taxon>Pseudomonadota</taxon>
        <taxon>Betaproteobacteria</taxon>
        <taxon>Burkholderiales</taxon>
        <taxon>Sphaerotilaceae</taxon>
        <taxon>Pseudaquabacterium</taxon>
    </lineage>
</organism>
<gene>
    <name evidence="3" type="ORF">AQPW35_21250</name>
</gene>
<dbReference type="Proteomes" id="UP000301751">
    <property type="component" value="Unassembled WGS sequence"/>
</dbReference>
<accession>A0A480AN69</accession>
<evidence type="ECO:0000313" key="4">
    <source>
        <dbReference type="Proteomes" id="UP000301751"/>
    </source>
</evidence>
<dbReference type="InterPro" id="IPR025295">
    <property type="entry name" value="eCIS_core_dom"/>
</dbReference>
<name>A0A480AN69_9BURK</name>
<dbReference type="EMBL" id="BJCL01000004">
    <property type="protein sequence ID" value="GCL63044.1"/>
    <property type="molecule type" value="Genomic_DNA"/>
</dbReference>